<evidence type="ECO:0000313" key="2">
    <source>
        <dbReference type="EMBL" id="CAH8380972.1"/>
    </source>
</evidence>
<evidence type="ECO:0008006" key="4">
    <source>
        <dbReference type="Google" id="ProtNLM"/>
    </source>
</evidence>
<feature type="chain" id="PRO_5044861658" description="Secreted protein" evidence="1">
    <location>
        <begin position="26"/>
        <end position="72"/>
    </location>
</feature>
<organism evidence="2 3">
    <name type="scientific">Eruca vesicaria subsp. sativa</name>
    <name type="common">Garden rocket</name>
    <name type="synonym">Eruca sativa</name>
    <dbReference type="NCBI Taxonomy" id="29727"/>
    <lineage>
        <taxon>Eukaryota</taxon>
        <taxon>Viridiplantae</taxon>
        <taxon>Streptophyta</taxon>
        <taxon>Embryophyta</taxon>
        <taxon>Tracheophyta</taxon>
        <taxon>Spermatophyta</taxon>
        <taxon>Magnoliopsida</taxon>
        <taxon>eudicotyledons</taxon>
        <taxon>Gunneridae</taxon>
        <taxon>Pentapetalae</taxon>
        <taxon>rosids</taxon>
        <taxon>malvids</taxon>
        <taxon>Brassicales</taxon>
        <taxon>Brassicaceae</taxon>
        <taxon>Brassiceae</taxon>
        <taxon>Eruca</taxon>
    </lineage>
</organism>
<gene>
    <name evidence="2" type="ORF">ERUC_LOCUS33455</name>
</gene>
<dbReference type="AlphaFoldDB" id="A0ABC8LBJ7"/>
<name>A0ABC8LBJ7_ERUVS</name>
<evidence type="ECO:0000256" key="1">
    <source>
        <dbReference type="SAM" id="SignalP"/>
    </source>
</evidence>
<sequence>MVSRSRRRGCGLLLALLLVLERSEIEKEEITIFCESKAGAQNRRNRRKEIENEYTQQVKWCFCRGVGERDFH</sequence>
<evidence type="ECO:0000313" key="3">
    <source>
        <dbReference type="Proteomes" id="UP001642260"/>
    </source>
</evidence>
<feature type="signal peptide" evidence="1">
    <location>
        <begin position="1"/>
        <end position="25"/>
    </location>
</feature>
<keyword evidence="3" id="KW-1185">Reference proteome</keyword>
<accession>A0ABC8LBJ7</accession>
<reference evidence="2 3" key="1">
    <citation type="submission" date="2022-03" db="EMBL/GenBank/DDBJ databases">
        <authorList>
            <person name="Macdonald S."/>
            <person name="Ahmed S."/>
            <person name="Newling K."/>
        </authorList>
    </citation>
    <scope>NUCLEOTIDE SEQUENCE [LARGE SCALE GENOMIC DNA]</scope>
</reference>
<proteinExistence type="predicted"/>
<dbReference type="EMBL" id="CAKOAT010501821">
    <property type="protein sequence ID" value="CAH8380972.1"/>
    <property type="molecule type" value="Genomic_DNA"/>
</dbReference>
<dbReference type="Proteomes" id="UP001642260">
    <property type="component" value="Unassembled WGS sequence"/>
</dbReference>
<protein>
    <recommendedName>
        <fullName evidence="4">Secreted protein</fullName>
    </recommendedName>
</protein>
<comment type="caution">
    <text evidence="2">The sequence shown here is derived from an EMBL/GenBank/DDBJ whole genome shotgun (WGS) entry which is preliminary data.</text>
</comment>
<keyword evidence="1" id="KW-0732">Signal</keyword>